<dbReference type="OrthoDB" id="4968544at2759"/>
<dbReference type="GO" id="GO:0005737">
    <property type="term" value="C:cytoplasm"/>
    <property type="evidence" value="ECO:0007669"/>
    <property type="project" value="TreeGrafter"/>
</dbReference>
<protein>
    <submittedName>
        <fullName evidence="1">Uncharacterized protein</fullName>
    </submittedName>
</protein>
<comment type="caution">
    <text evidence="1">The sequence shown here is derived from an EMBL/GenBank/DDBJ whole genome shotgun (WGS) entry which is preliminary data.</text>
</comment>
<evidence type="ECO:0000313" key="1">
    <source>
        <dbReference type="EMBL" id="PAA53640.1"/>
    </source>
</evidence>
<reference evidence="1 2" key="1">
    <citation type="submission" date="2017-06" db="EMBL/GenBank/DDBJ databases">
        <title>A platform for efficient transgenesis in Macrostomum lignano, a flatworm model organism for stem cell research.</title>
        <authorList>
            <person name="Berezikov E."/>
        </authorList>
    </citation>
    <scope>NUCLEOTIDE SEQUENCE [LARGE SCALE GENOMIC DNA]</scope>
    <source>
        <strain evidence="1">DV1</strain>
        <tissue evidence="1">Whole organism</tissue>
    </source>
</reference>
<dbReference type="AlphaFoldDB" id="A0A267DWE6"/>
<dbReference type="PANTHER" id="PTHR23276:SF2">
    <property type="entry name" value="PROTEIN PRRC1"/>
    <property type="match status" value="1"/>
</dbReference>
<organism evidence="1 2">
    <name type="scientific">Macrostomum lignano</name>
    <dbReference type="NCBI Taxonomy" id="282301"/>
    <lineage>
        <taxon>Eukaryota</taxon>
        <taxon>Metazoa</taxon>
        <taxon>Spiralia</taxon>
        <taxon>Lophotrochozoa</taxon>
        <taxon>Platyhelminthes</taxon>
        <taxon>Rhabditophora</taxon>
        <taxon>Macrostomorpha</taxon>
        <taxon>Macrostomida</taxon>
        <taxon>Macrostomidae</taxon>
        <taxon>Macrostomum</taxon>
    </lineage>
</organism>
<keyword evidence="2" id="KW-1185">Reference proteome</keyword>
<dbReference type="GO" id="GO:0034237">
    <property type="term" value="F:protein kinase A regulatory subunit binding"/>
    <property type="evidence" value="ECO:0007669"/>
    <property type="project" value="TreeGrafter"/>
</dbReference>
<accession>A0A267DWE6</accession>
<proteinExistence type="predicted"/>
<dbReference type="PANTHER" id="PTHR23276">
    <property type="entry name" value="PROTEIN PRRC1"/>
    <property type="match status" value="1"/>
</dbReference>
<dbReference type="EMBL" id="NIVC01003051">
    <property type="protein sequence ID" value="PAA53640.1"/>
    <property type="molecule type" value="Genomic_DNA"/>
</dbReference>
<gene>
    <name evidence="1" type="ORF">BOX15_Mlig024815g2</name>
</gene>
<dbReference type="STRING" id="282301.A0A267DWE6"/>
<sequence>MEKTRGGMESVIGSLDPAGMQALLLTGGDCRVALAVDNKTDEAAARLAIQRSFGRAVVGAVTDAPTGLAPTPLGFSSLRLACQQRLRALVERVRATAAASEFELEDSSACKLPMSVSICRGVVEPTPDHFCQVYCVCLVEPTAVAETGDDAANDADEETCAYSATLPVSQRQLEALKSATPDDYPLKWSGFAVELKNPTATEQEQQLVKQTLQQAVGAAIHAWQTRGCDELEK</sequence>
<dbReference type="InterPro" id="IPR026534">
    <property type="entry name" value="PRRC1"/>
</dbReference>
<evidence type="ECO:0000313" key="2">
    <source>
        <dbReference type="Proteomes" id="UP000215902"/>
    </source>
</evidence>
<dbReference type="Proteomes" id="UP000215902">
    <property type="component" value="Unassembled WGS sequence"/>
</dbReference>
<name>A0A267DWE6_9PLAT</name>